<dbReference type="EMBL" id="VDMD01000005">
    <property type="protein sequence ID" value="TRM65216.1"/>
    <property type="molecule type" value="Genomic_DNA"/>
</dbReference>
<evidence type="ECO:0000313" key="2">
    <source>
        <dbReference type="Proteomes" id="UP000320762"/>
    </source>
</evidence>
<sequence>MKSLPSRNVRAVQRYCVLEISPRYALPFGDQGNNSWKRAHTVHDPRFSDTNPLYLLYCSRPRCCFRCRRRPERDRWQRVAATCGGVVHGAPQRKTIAPFSASRLVPQLARFCARSGPFMITLIVRNLCAVTQRCYLRRLQVPQCRPHTGFKQQLQTQPMQGDYHGRYVQRYAPRRPV</sequence>
<name>A0A550CK90_9AGAR</name>
<dbReference type="AlphaFoldDB" id="A0A550CK90"/>
<protein>
    <submittedName>
        <fullName evidence="1">Uncharacterized protein</fullName>
    </submittedName>
</protein>
<dbReference type="Proteomes" id="UP000320762">
    <property type="component" value="Unassembled WGS sequence"/>
</dbReference>
<gene>
    <name evidence="1" type="ORF">BD626DRAFT_215301</name>
</gene>
<accession>A0A550CK90</accession>
<evidence type="ECO:0000313" key="1">
    <source>
        <dbReference type="EMBL" id="TRM65216.1"/>
    </source>
</evidence>
<proteinExistence type="predicted"/>
<comment type="caution">
    <text evidence="1">The sequence shown here is derived from an EMBL/GenBank/DDBJ whole genome shotgun (WGS) entry which is preliminary data.</text>
</comment>
<organism evidence="1 2">
    <name type="scientific">Schizophyllum amplum</name>
    <dbReference type="NCBI Taxonomy" id="97359"/>
    <lineage>
        <taxon>Eukaryota</taxon>
        <taxon>Fungi</taxon>
        <taxon>Dikarya</taxon>
        <taxon>Basidiomycota</taxon>
        <taxon>Agaricomycotina</taxon>
        <taxon>Agaricomycetes</taxon>
        <taxon>Agaricomycetidae</taxon>
        <taxon>Agaricales</taxon>
        <taxon>Schizophyllaceae</taxon>
        <taxon>Schizophyllum</taxon>
    </lineage>
</organism>
<reference evidence="1 2" key="1">
    <citation type="journal article" date="2019" name="New Phytol.">
        <title>Comparative genomics reveals unique wood-decay strategies and fruiting body development in the Schizophyllaceae.</title>
        <authorList>
            <person name="Almasi E."/>
            <person name="Sahu N."/>
            <person name="Krizsan K."/>
            <person name="Balint B."/>
            <person name="Kovacs G.M."/>
            <person name="Kiss B."/>
            <person name="Cseklye J."/>
            <person name="Drula E."/>
            <person name="Henrissat B."/>
            <person name="Nagy I."/>
            <person name="Chovatia M."/>
            <person name="Adam C."/>
            <person name="LaButti K."/>
            <person name="Lipzen A."/>
            <person name="Riley R."/>
            <person name="Grigoriev I.V."/>
            <person name="Nagy L.G."/>
        </authorList>
    </citation>
    <scope>NUCLEOTIDE SEQUENCE [LARGE SCALE GENOMIC DNA]</scope>
    <source>
        <strain evidence="1 2">NL-1724</strain>
    </source>
</reference>
<keyword evidence="2" id="KW-1185">Reference proteome</keyword>